<sequence>MPFTLPELPYKKDALAPHISAETLEYHHGKHHNAYVTNLNKLIDGKPEASKSLIDIILSSDGGVFNNSAQVWNHTFYWHCMAPNGGGEPRGELADAINGAFGTFAKFKEEFANAATTQFGSGWAWLVQEKDGKLGIAKTGNADLPMKHGQKALLTIDVWEHAYYIDYRNLRPKYIETFLTSLVNWDFVAQQLKNAEIFKGDR</sequence>
<feature type="domain" description="Manganese/iron superoxide dismutase C-terminal" evidence="9">
    <location>
        <begin position="89"/>
        <end position="190"/>
    </location>
</feature>
<evidence type="ECO:0000256" key="7">
    <source>
        <dbReference type="RuleBase" id="RU000414"/>
    </source>
</evidence>
<reference evidence="11" key="1">
    <citation type="submission" date="2018-09" db="EMBL/GenBank/DDBJ databases">
        <authorList>
            <person name="Livingstone P.G."/>
            <person name="Whitworth D.E."/>
        </authorList>
    </citation>
    <scope>NUCLEOTIDE SEQUENCE [LARGE SCALE GENOMIC DNA]</scope>
    <source>
        <strain evidence="11">CA054A</strain>
    </source>
</reference>
<feature type="domain" description="Manganese/iron superoxide dismutase N-terminal" evidence="8">
    <location>
        <begin position="3"/>
        <end position="82"/>
    </location>
</feature>
<feature type="binding site" evidence="6">
    <location>
        <position position="74"/>
    </location>
    <ligand>
        <name>Mn(2+)</name>
        <dbReference type="ChEBI" id="CHEBI:29035"/>
    </ligand>
</feature>
<dbReference type="EMBL" id="RAVZ01000201">
    <property type="protein sequence ID" value="RKG82004.1"/>
    <property type="molecule type" value="Genomic_DNA"/>
</dbReference>
<evidence type="ECO:0000256" key="1">
    <source>
        <dbReference type="ARBA" id="ARBA00008714"/>
    </source>
</evidence>
<evidence type="ECO:0000256" key="3">
    <source>
        <dbReference type="ARBA" id="ARBA00023002"/>
    </source>
</evidence>
<dbReference type="SUPFAM" id="SSF54719">
    <property type="entry name" value="Fe,Mn superoxide dismutase (SOD), C-terminal domain"/>
    <property type="match status" value="1"/>
</dbReference>
<comment type="caution">
    <text evidence="10">The sequence shown here is derived from an EMBL/GenBank/DDBJ whole genome shotgun (WGS) entry which is preliminary data.</text>
</comment>
<protein>
    <recommendedName>
        <fullName evidence="7">Superoxide dismutase</fullName>
        <ecNumber evidence="7">1.15.1.1</ecNumber>
    </recommendedName>
</protein>
<dbReference type="AlphaFoldDB" id="A0A3A8IQ11"/>
<evidence type="ECO:0000259" key="8">
    <source>
        <dbReference type="Pfam" id="PF00081"/>
    </source>
</evidence>
<dbReference type="InterPro" id="IPR019832">
    <property type="entry name" value="Mn/Fe_SOD_C"/>
</dbReference>
<dbReference type="Gene3D" id="1.10.287.990">
    <property type="entry name" value="Fe,Mn superoxide dismutase (SOD) domain"/>
    <property type="match status" value="1"/>
</dbReference>
<dbReference type="InterPro" id="IPR001189">
    <property type="entry name" value="Mn/Fe_SOD"/>
</dbReference>
<dbReference type="SUPFAM" id="SSF46609">
    <property type="entry name" value="Fe,Mn superoxide dismutase (SOD), N-terminal domain"/>
    <property type="match status" value="1"/>
</dbReference>
<dbReference type="InterPro" id="IPR036314">
    <property type="entry name" value="SOD_C_sf"/>
</dbReference>
<evidence type="ECO:0000259" key="9">
    <source>
        <dbReference type="Pfam" id="PF02777"/>
    </source>
</evidence>
<dbReference type="InterPro" id="IPR019831">
    <property type="entry name" value="Mn/Fe_SOD_N"/>
</dbReference>
<dbReference type="InterPro" id="IPR036324">
    <property type="entry name" value="Mn/Fe_SOD_N_sf"/>
</dbReference>
<comment type="similarity">
    <text evidence="1 7">Belongs to the iron/manganese superoxide dismutase family.</text>
</comment>
<organism evidence="10 11">
    <name type="scientific">Corallococcus terminator</name>
    <dbReference type="NCBI Taxonomy" id="2316733"/>
    <lineage>
        <taxon>Bacteria</taxon>
        <taxon>Pseudomonadati</taxon>
        <taxon>Myxococcota</taxon>
        <taxon>Myxococcia</taxon>
        <taxon>Myxococcales</taxon>
        <taxon>Cystobacterineae</taxon>
        <taxon>Myxococcaceae</taxon>
        <taxon>Corallococcus</taxon>
    </lineage>
</organism>
<dbReference type="PROSITE" id="PS00088">
    <property type="entry name" value="SOD_MN"/>
    <property type="match status" value="1"/>
</dbReference>
<proteinExistence type="inferred from homology"/>
<dbReference type="PIRSF" id="PIRSF000349">
    <property type="entry name" value="SODismutase"/>
    <property type="match status" value="1"/>
</dbReference>
<comment type="catalytic activity">
    <reaction evidence="5 7">
        <text>2 superoxide + 2 H(+) = H2O2 + O2</text>
        <dbReference type="Rhea" id="RHEA:20696"/>
        <dbReference type="ChEBI" id="CHEBI:15378"/>
        <dbReference type="ChEBI" id="CHEBI:15379"/>
        <dbReference type="ChEBI" id="CHEBI:16240"/>
        <dbReference type="ChEBI" id="CHEBI:18421"/>
        <dbReference type="EC" id="1.15.1.1"/>
    </reaction>
</comment>
<keyword evidence="3 7" id="KW-0560">Oxidoreductase</keyword>
<evidence type="ECO:0000256" key="2">
    <source>
        <dbReference type="ARBA" id="ARBA00022723"/>
    </source>
</evidence>
<comment type="function">
    <text evidence="7">Destroys radicals which are normally produced within the cells and which are toxic to biological systems.</text>
</comment>
<dbReference type="Pfam" id="PF00081">
    <property type="entry name" value="Sod_Fe_N"/>
    <property type="match status" value="1"/>
</dbReference>
<evidence type="ECO:0000256" key="6">
    <source>
        <dbReference type="PIRSR" id="PIRSR000349-1"/>
    </source>
</evidence>
<dbReference type="GO" id="GO:0005737">
    <property type="term" value="C:cytoplasm"/>
    <property type="evidence" value="ECO:0007669"/>
    <property type="project" value="UniProtKB-ARBA"/>
</dbReference>
<dbReference type="GO" id="GO:0004784">
    <property type="term" value="F:superoxide dismutase activity"/>
    <property type="evidence" value="ECO:0007669"/>
    <property type="project" value="UniProtKB-EC"/>
</dbReference>
<dbReference type="PANTHER" id="PTHR42769">
    <property type="entry name" value="SUPEROXIDE DISMUTASE"/>
    <property type="match status" value="1"/>
</dbReference>
<accession>A0A3A8IQ11</accession>
<dbReference type="EC" id="1.15.1.1" evidence="7"/>
<evidence type="ECO:0000256" key="5">
    <source>
        <dbReference type="ARBA" id="ARBA00049204"/>
    </source>
</evidence>
<feature type="binding site" evidence="6">
    <location>
        <position position="27"/>
    </location>
    <ligand>
        <name>Mn(2+)</name>
        <dbReference type="ChEBI" id="CHEBI:29035"/>
    </ligand>
</feature>
<dbReference type="OrthoDB" id="9803125at2"/>
<dbReference type="PANTHER" id="PTHR42769:SF3">
    <property type="entry name" value="SUPEROXIDE DISMUTASE [FE] 2, CHLOROPLASTIC"/>
    <property type="match status" value="1"/>
</dbReference>
<dbReference type="PRINTS" id="PR01703">
    <property type="entry name" value="MNSODISMTASE"/>
</dbReference>
<dbReference type="RefSeq" id="WP_120543287.1">
    <property type="nucleotide sequence ID" value="NZ_RAVZ01000201.1"/>
</dbReference>
<dbReference type="Proteomes" id="UP000268094">
    <property type="component" value="Unassembled WGS sequence"/>
</dbReference>
<dbReference type="InterPro" id="IPR019833">
    <property type="entry name" value="Mn/Fe_SOD_BS"/>
</dbReference>
<keyword evidence="2 6" id="KW-0479">Metal-binding</keyword>
<evidence type="ECO:0000313" key="10">
    <source>
        <dbReference type="EMBL" id="RKG82004.1"/>
    </source>
</evidence>
<dbReference type="Pfam" id="PF02777">
    <property type="entry name" value="Sod_Fe_C"/>
    <property type="match status" value="1"/>
</dbReference>
<keyword evidence="4" id="KW-0408">Iron</keyword>
<feature type="binding site" evidence="6">
    <location>
        <position position="161"/>
    </location>
    <ligand>
        <name>Mn(2+)</name>
        <dbReference type="ChEBI" id="CHEBI:29035"/>
    </ligand>
</feature>
<feature type="binding site" evidence="6">
    <location>
        <position position="157"/>
    </location>
    <ligand>
        <name>Mn(2+)</name>
        <dbReference type="ChEBI" id="CHEBI:29035"/>
    </ligand>
</feature>
<name>A0A3A8IQ11_9BACT</name>
<dbReference type="Gene3D" id="3.55.40.20">
    <property type="entry name" value="Iron/manganese superoxide dismutase, C-terminal domain"/>
    <property type="match status" value="1"/>
</dbReference>
<keyword evidence="11" id="KW-1185">Reference proteome</keyword>
<gene>
    <name evidence="10" type="ORF">D7V88_25790</name>
</gene>
<evidence type="ECO:0000313" key="11">
    <source>
        <dbReference type="Proteomes" id="UP000268094"/>
    </source>
</evidence>
<dbReference type="FunFam" id="3.55.40.20:FF:000001">
    <property type="entry name" value="Superoxide dismutase"/>
    <property type="match status" value="1"/>
</dbReference>
<dbReference type="GO" id="GO:0046872">
    <property type="term" value="F:metal ion binding"/>
    <property type="evidence" value="ECO:0007669"/>
    <property type="project" value="UniProtKB-KW"/>
</dbReference>
<dbReference type="FunFam" id="1.10.287.990:FF:000002">
    <property type="entry name" value="Superoxide dismutase"/>
    <property type="match status" value="1"/>
</dbReference>
<evidence type="ECO:0000256" key="4">
    <source>
        <dbReference type="ARBA" id="ARBA00023004"/>
    </source>
</evidence>